<dbReference type="InterPro" id="IPR050597">
    <property type="entry name" value="Cytochrome_c_Oxidase_Subunit"/>
</dbReference>
<feature type="domain" description="Cytochrome c" evidence="10">
    <location>
        <begin position="102"/>
        <end position="184"/>
    </location>
</feature>
<evidence type="ECO:0000313" key="11">
    <source>
        <dbReference type="EMBL" id="OSM06979.1"/>
    </source>
</evidence>
<feature type="binding site" description="covalent" evidence="8">
    <location>
        <position position="24"/>
    </location>
    <ligand>
        <name>heme c</name>
        <dbReference type="ChEBI" id="CHEBI:61717"/>
        <label>1</label>
    </ligand>
</feature>
<feature type="binding site" description="covalent" evidence="8">
    <location>
        <position position="118"/>
    </location>
    <ligand>
        <name>heme c</name>
        <dbReference type="ChEBI" id="CHEBI:61717"/>
        <label>2</label>
    </ligand>
</feature>
<organism evidence="11 12">
    <name type="scientific">Magnetofaba australis IT-1</name>
    <dbReference type="NCBI Taxonomy" id="1434232"/>
    <lineage>
        <taxon>Bacteria</taxon>
        <taxon>Pseudomonadati</taxon>
        <taxon>Pseudomonadota</taxon>
        <taxon>Magnetococcia</taxon>
        <taxon>Magnetococcales</taxon>
        <taxon>Magnetococcaceae</taxon>
        <taxon>Magnetofaba</taxon>
    </lineage>
</organism>
<evidence type="ECO:0000313" key="12">
    <source>
        <dbReference type="Proteomes" id="UP000194003"/>
    </source>
</evidence>
<dbReference type="InterPro" id="IPR009056">
    <property type="entry name" value="Cyt_c-like_dom"/>
</dbReference>
<evidence type="ECO:0000256" key="9">
    <source>
        <dbReference type="PIRSR" id="PIRSR000005-2"/>
    </source>
</evidence>
<keyword evidence="12" id="KW-1185">Reference proteome</keyword>
<evidence type="ECO:0000256" key="3">
    <source>
        <dbReference type="ARBA" id="ARBA00022617"/>
    </source>
</evidence>
<evidence type="ECO:0000256" key="7">
    <source>
        <dbReference type="ARBA" id="ARBA00023004"/>
    </source>
</evidence>
<feature type="binding site" description="axial binding residue" evidence="9">
    <location>
        <position position="65"/>
    </location>
    <ligand>
        <name>heme c</name>
        <dbReference type="ChEBI" id="CHEBI:61717"/>
        <label>1</label>
    </ligand>
    <ligandPart>
        <name>Fe</name>
        <dbReference type="ChEBI" id="CHEBI:18248"/>
    </ligandPart>
</feature>
<dbReference type="AlphaFoldDB" id="A0A1Y2K8M6"/>
<keyword evidence="4 9" id="KW-0479">Metal-binding</keyword>
<evidence type="ECO:0000256" key="4">
    <source>
        <dbReference type="ARBA" id="ARBA00022723"/>
    </source>
</evidence>
<feature type="binding site" description="covalent" evidence="8">
    <location>
        <position position="21"/>
    </location>
    <ligand>
        <name>heme c</name>
        <dbReference type="ChEBI" id="CHEBI:61717"/>
        <label>1</label>
    </ligand>
</feature>
<dbReference type="GO" id="GO:0005506">
    <property type="term" value="F:iron ion binding"/>
    <property type="evidence" value="ECO:0007669"/>
    <property type="project" value="InterPro"/>
</dbReference>
<dbReference type="GO" id="GO:0020037">
    <property type="term" value="F:heme binding"/>
    <property type="evidence" value="ECO:0007669"/>
    <property type="project" value="InterPro"/>
</dbReference>
<keyword evidence="6" id="KW-0249">Electron transport</keyword>
<dbReference type="STRING" id="1434232.MAIT1_00125"/>
<feature type="domain" description="Cytochrome c" evidence="10">
    <location>
        <begin position="9"/>
        <end position="91"/>
    </location>
</feature>
<dbReference type="GO" id="GO:0042597">
    <property type="term" value="C:periplasmic space"/>
    <property type="evidence" value="ECO:0007669"/>
    <property type="project" value="UniProtKB-SubCell"/>
</dbReference>
<dbReference type="Pfam" id="PF00034">
    <property type="entry name" value="Cytochrom_C"/>
    <property type="match status" value="2"/>
</dbReference>
<comment type="caution">
    <text evidence="11">The sequence shown here is derived from an EMBL/GenBank/DDBJ whole genome shotgun (WGS) entry which is preliminary data.</text>
</comment>
<comment type="subcellular location">
    <subcellularLocation>
        <location evidence="1">Periplasm</location>
    </subcellularLocation>
</comment>
<dbReference type="InterPro" id="IPR024167">
    <property type="entry name" value="Cytochrome_c4-like"/>
</dbReference>
<dbReference type="PANTHER" id="PTHR33751:SF9">
    <property type="entry name" value="CYTOCHROME C4"/>
    <property type="match status" value="1"/>
</dbReference>
<dbReference type="PIRSF" id="PIRSF000005">
    <property type="entry name" value="Cytochrome_c4"/>
    <property type="match status" value="1"/>
</dbReference>
<dbReference type="Gene3D" id="1.10.760.10">
    <property type="entry name" value="Cytochrome c-like domain"/>
    <property type="match status" value="2"/>
</dbReference>
<proteinExistence type="predicted"/>
<evidence type="ECO:0000256" key="5">
    <source>
        <dbReference type="ARBA" id="ARBA00022764"/>
    </source>
</evidence>
<dbReference type="PROSITE" id="PS51007">
    <property type="entry name" value="CYTC"/>
    <property type="match status" value="2"/>
</dbReference>
<keyword evidence="3 8" id="KW-0349">Heme</keyword>
<accession>A0A1Y2K8M6</accession>
<dbReference type="EMBL" id="LVJN01000015">
    <property type="protein sequence ID" value="OSM06979.1"/>
    <property type="molecule type" value="Genomic_DNA"/>
</dbReference>
<dbReference type="Proteomes" id="UP000194003">
    <property type="component" value="Unassembled WGS sequence"/>
</dbReference>
<dbReference type="PANTHER" id="PTHR33751">
    <property type="entry name" value="CBB3-TYPE CYTOCHROME C OXIDASE SUBUNIT FIXP"/>
    <property type="match status" value="1"/>
</dbReference>
<evidence type="ECO:0000256" key="1">
    <source>
        <dbReference type="ARBA" id="ARBA00004418"/>
    </source>
</evidence>
<keyword evidence="7 9" id="KW-0408">Iron</keyword>
<comment type="PTM">
    <text evidence="8">Binds 2 heme c groups covalently per subunit.</text>
</comment>
<keyword evidence="2" id="KW-0813">Transport</keyword>
<evidence type="ECO:0000256" key="8">
    <source>
        <dbReference type="PIRSR" id="PIRSR000005-1"/>
    </source>
</evidence>
<reference evidence="11 12" key="1">
    <citation type="journal article" date="2016" name="BMC Genomics">
        <title>Combined genomic and structural analyses of a cultured magnetotactic bacterium reveals its niche adaptation to a dynamic environment.</title>
        <authorList>
            <person name="Araujo A.C."/>
            <person name="Morillo V."/>
            <person name="Cypriano J."/>
            <person name="Teixeira L.C."/>
            <person name="Leao P."/>
            <person name="Lyra S."/>
            <person name="Almeida L.G."/>
            <person name="Bazylinski D.A."/>
            <person name="Vasconcellos A.T."/>
            <person name="Abreu F."/>
            <person name="Lins U."/>
        </authorList>
    </citation>
    <scope>NUCLEOTIDE SEQUENCE [LARGE SCALE GENOMIC DNA]</scope>
    <source>
        <strain evidence="11 12">IT-1</strain>
    </source>
</reference>
<dbReference type="SUPFAM" id="SSF46626">
    <property type="entry name" value="Cytochrome c"/>
    <property type="match status" value="2"/>
</dbReference>
<keyword evidence="5" id="KW-0574">Periplasm</keyword>
<evidence type="ECO:0000256" key="2">
    <source>
        <dbReference type="ARBA" id="ARBA00022448"/>
    </source>
</evidence>
<dbReference type="GO" id="GO:0009055">
    <property type="term" value="F:electron transfer activity"/>
    <property type="evidence" value="ECO:0007669"/>
    <property type="project" value="InterPro"/>
</dbReference>
<sequence>MESAMQATPDLERGKALYYNCAICHTPEGWAMPSGAYPQIAGQHKSVLMKQLADIALGNRDNPTMVPFATPLFEEGPQALADVAAYIEKLPMAPFNGIGSGMYLPQGEKLYKDNCAKCHGANAEGHAKEFQPRLQGQHFLYLLRQLQWIQSGKRRNADKKMVEQIRGMTPTDLEALADYISRLRPDKEHLAKDMNWRNPDFQPSFTTGGRPGQ</sequence>
<evidence type="ECO:0000256" key="6">
    <source>
        <dbReference type="ARBA" id="ARBA00022982"/>
    </source>
</evidence>
<feature type="binding site" description="covalent" evidence="8">
    <location>
        <position position="115"/>
    </location>
    <ligand>
        <name>heme c</name>
        <dbReference type="ChEBI" id="CHEBI:61717"/>
        <label>2</label>
    </ligand>
</feature>
<gene>
    <name evidence="11" type="ORF">MAIT1_00125</name>
</gene>
<protein>
    <submittedName>
        <fullName evidence="11">Putative cytochrome c553</fullName>
    </submittedName>
</protein>
<feature type="binding site" description="axial binding residue" evidence="9">
    <location>
        <position position="119"/>
    </location>
    <ligand>
        <name>heme c</name>
        <dbReference type="ChEBI" id="CHEBI:61717"/>
        <label>2</label>
    </ligand>
    <ligandPart>
        <name>Fe</name>
        <dbReference type="ChEBI" id="CHEBI:18248"/>
    </ligandPart>
</feature>
<name>A0A1Y2K8M6_9PROT</name>
<feature type="binding site" description="axial binding residue" evidence="9">
    <location>
        <position position="25"/>
    </location>
    <ligand>
        <name>heme c</name>
        <dbReference type="ChEBI" id="CHEBI:61717"/>
        <label>1</label>
    </ligand>
    <ligandPart>
        <name>Fe</name>
        <dbReference type="ChEBI" id="CHEBI:18248"/>
    </ligandPart>
</feature>
<evidence type="ECO:0000259" key="10">
    <source>
        <dbReference type="PROSITE" id="PS51007"/>
    </source>
</evidence>
<dbReference type="InterPro" id="IPR036909">
    <property type="entry name" value="Cyt_c-like_dom_sf"/>
</dbReference>